<dbReference type="Proteomes" id="UP001596074">
    <property type="component" value="Unassembled WGS sequence"/>
</dbReference>
<dbReference type="SUPFAM" id="SSF47413">
    <property type="entry name" value="lambda repressor-like DNA-binding domains"/>
    <property type="match status" value="1"/>
</dbReference>
<dbReference type="CDD" id="cd00093">
    <property type="entry name" value="HTH_XRE"/>
    <property type="match status" value="1"/>
</dbReference>
<evidence type="ECO:0000313" key="3">
    <source>
        <dbReference type="Proteomes" id="UP001596074"/>
    </source>
</evidence>
<evidence type="ECO:0000313" key="2">
    <source>
        <dbReference type="EMBL" id="MFC5747980.1"/>
    </source>
</evidence>
<dbReference type="Pfam" id="PF13560">
    <property type="entry name" value="HTH_31"/>
    <property type="match status" value="1"/>
</dbReference>
<dbReference type="InterPro" id="IPR001387">
    <property type="entry name" value="Cro/C1-type_HTH"/>
</dbReference>
<proteinExistence type="predicted"/>
<accession>A0ABW1A4F2</accession>
<gene>
    <name evidence="2" type="ORF">ACFPZN_20310</name>
</gene>
<dbReference type="SMART" id="SM00530">
    <property type="entry name" value="HTH_XRE"/>
    <property type="match status" value="1"/>
</dbReference>
<reference evidence="3" key="1">
    <citation type="journal article" date="2019" name="Int. J. Syst. Evol. Microbiol.">
        <title>The Global Catalogue of Microorganisms (GCM) 10K type strain sequencing project: providing services to taxonomists for standard genome sequencing and annotation.</title>
        <authorList>
            <consortium name="The Broad Institute Genomics Platform"/>
            <consortium name="The Broad Institute Genome Sequencing Center for Infectious Disease"/>
            <person name="Wu L."/>
            <person name="Ma J."/>
        </authorList>
    </citation>
    <scope>NUCLEOTIDE SEQUENCE [LARGE SCALE GENOMIC DNA]</scope>
    <source>
        <strain evidence="3">KCTC 42087</strain>
    </source>
</reference>
<keyword evidence="3" id="KW-1185">Reference proteome</keyword>
<comment type="caution">
    <text evidence="2">The sequence shown here is derived from an EMBL/GenBank/DDBJ whole genome shotgun (WGS) entry which is preliminary data.</text>
</comment>
<sequence length="293" mass="33207">MPSPYVRRRRLAAELRKLRENRGLTTDELAKLVYQSRTKITRLELGQIRPDLAEVMKILETLGVEGPRYDRLVRLAREAAEKGWWDRYGNPMGPRQRLAADLESSAAKIRCYDQTNMPAIFQLPDFISSIVELDAAHGELDYRPDRMADARLQRQRRIFQKDGPTYETILDECVIHRLAVPTKVMTAQLRHLVAVVSAESRVTVRVLPANVTIPGGLLPKSSFFLYTFTDHADPPLVVVDTVTTDLVHTQRREVAQYTVLYNRLRKAALSPADSLTFLTGVADRQAKQAGSEL</sequence>
<dbReference type="PROSITE" id="PS50943">
    <property type="entry name" value="HTH_CROC1"/>
    <property type="match status" value="1"/>
</dbReference>
<feature type="domain" description="HTH cro/C1-type" evidence="1">
    <location>
        <begin position="15"/>
        <end position="69"/>
    </location>
</feature>
<dbReference type="RefSeq" id="WP_378283611.1">
    <property type="nucleotide sequence ID" value="NZ_JBHSON010000027.1"/>
</dbReference>
<dbReference type="Gene3D" id="1.10.260.40">
    <property type="entry name" value="lambda repressor-like DNA-binding domains"/>
    <property type="match status" value="1"/>
</dbReference>
<dbReference type="InterPro" id="IPR043917">
    <property type="entry name" value="DUF5753"/>
</dbReference>
<protein>
    <submittedName>
        <fullName evidence="2">Helix-turn-helix domain-containing protein</fullName>
    </submittedName>
</protein>
<organism evidence="2 3">
    <name type="scientific">Actinomadura rugatobispora</name>
    <dbReference type="NCBI Taxonomy" id="1994"/>
    <lineage>
        <taxon>Bacteria</taxon>
        <taxon>Bacillati</taxon>
        <taxon>Actinomycetota</taxon>
        <taxon>Actinomycetes</taxon>
        <taxon>Streptosporangiales</taxon>
        <taxon>Thermomonosporaceae</taxon>
        <taxon>Actinomadura</taxon>
    </lineage>
</organism>
<dbReference type="Pfam" id="PF19054">
    <property type="entry name" value="DUF5753"/>
    <property type="match status" value="1"/>
</dbReference>
<dbReference type="EMBL" id="JBHSON010000027">
    <property type="protein sequence ID" value="MFC5747980.1"/>
    <property type="molecule type" value="Genomic_DNA"/>
</dbReference>
<evidence type="ECO:0000259" key="1">
    <source>
        <dbReference type="PROSITE" id="PS50943"/>
    </source>
</evidence>
<dbReference type="InterPro" id="IPR010982">
    <property type="entry name" value="Lambda_DNA-bd_dom_sf"/>
</dbReference>
<name>A0ABW1A4F2_9ACTN</name>